<feature type="signal peptide" evidence="3">
    <location>
        <begin position="1"/>
        <end position="28"/>
    </location>
</feature>
<dbReference type="InParanoid" id="A0A7M7NLS5"/>
<keyword evidence="2" id="KW-0472">Membrane</keyword>
<feature type="region of interest" description="Disordered" evidence="1">
    <location>
        <begin position="335"/>
        <end position="372"/>
    </location>
</feature>
<evidence type="ECO:0000256" key="3">
    <source>
        <dbReference type="SAM" id="SignalP"/>
    </source>
</evidence>
<protein>
    <submittedName>
        <fullName evidence="4">Uncharacterized protein</fullName>
    </submittedName>
</protein>
<keyword evidence="5" id="KW-1185">Reference proteome</keyword>
<sequence>MGAVSVCLSPHFAARIMLVLSLFARAMSQNNRIPIPLPPLSLPVLTKPPPVIVTTSTVHVQTTPTTTTTSSTTSEATSTVSTTLTITSTTTNVDVVTSDLMTTDSYITPRKDLNVAAISIGVTLPCFIIAIIVIIIFLRHRCKRKITNTKQTGKTGGGAGDSENNFPDNKYQYNGVSTVENVPRISSNISCEDYSPIGPPNNGTDVVPRVPKQDSVDEYQYSAVGPIQNGVDVTPRVLSQDSVDEYQYTAVGPIQNGAEVYPRVPTQDPDDDDFYAPVGAISSDTLTPKATAFSNVCTDESLYIIPDRSDVNPYQELAVKTSAFAGLQKLRKKPVLEQNTQRAPEIKAAKQPPVKPKKPIRKSQTPTDDTSVQISHLPTEVDNAVYGLKVLGEQNACAASSLADGQTDDQFESIYANADIELREMLPSSTTATINRDSTIHGGIEMTDGENPYENSMIGDQSFLQENEGGDYLALSRKATLPV</sequence>
<dbReference type="Proteomes" id="UP000007110">
    <property type="component" value="Unassembled WGS sequence"/>
</dbReference>
<dbReference type="AlphaFoldDB" id="A0A7M7NLS5"/>
<feature type="transmembrane region" description="Helical" evidence="2">
    <location>
        <begin position="115"/>
        <end position="138"/>
    </location>
</feature>
<evidence type="ECO:0000313" key="4">
    <source>
        <dbReference type="EnsemblMetazoa" id="XP_030838394"/>
    </source>
</evidence>
<accession>A0A7M7NLS5</accession>
<dbReference type="EnsemblMetazoa" id="XM_030982534">
    <property type="protein sequence ID" value="XP_030838394"/>
    <property type="gene ID" value="LOC100893791"/>
</dbReference>
<evidence type="ECO:0000256" key="1">
    <source>
        <dbReference type="SAM" id="MobiDB-lite"/>
    </source>
</evidence>
<evidence type="ECO:0000313" key="5">
    <source>
        <dbReference type="Proteomes" id="UP000007110"/>
    </source>
</evidence>
<feature type="chain" id="PRO_5029906889" evidence="3">
    <location>
        <begin position="29"/>
        <end position="483"/>
    </location>
</feature>
<proteinExistence type="predicted"/>
<reference evidence="5" key="1">
    <citation type="submission" date="2015-02" db="EMBL/GenBank/DDBJ databases">
        <title>Genome sequencing for Strongylocentrotus purpuratus.</title>
        <authorList>
            <person name="Murali S."/>
            <person name="Liu Y."/>
            <person name="Vee V."/>
            <person name="English A."/>
            <person name="Wang M."/>
            <person name="Skinner E."/>
            <person name="Han Y."/>
            <person name="Muzny D.M."/>
            <person name="Worley K.C."/>
            <person name="Gibbs R.A."/>
        </authorList>
    </citation>
    <scope>NUCLEOTIDE SEQUENCE</scope>
</reference>
<feature type="compositionally biased region" description="Polar residues" evidence="1">
    <location>
        <begin position="362"/>
        <end position="372"/>
    </location>
</feature>
<dbReference type="RefSeq" id="XP_030838394.1">
    <property type="nucleotide sequence ID" value="XM_030982534.1"/>
</dbReference>
<reference evidence="4" key="2">
    <citation type="submission" date="2021-01" db="UniProtKB">
        <authorList>
            <consortium name="EnsemblMetazoa"/>
        </authorList>
    </citation>
    <scope>IDENTIFICATION</scope>
</reference>
<keyword evidence="2" id="KW-1133">Transmembrane helix</keyword>
<keyword evidence="3" id="KW-0732">Signal</keyword>
<dbReference type="GeneID" id="100893791"/>
<dbReference type="KEGG" id="spu:100893791"/>
<name>A0A7M7NLS5_STRPU</name>
<dbReference type="OrthoDB" id="10172206at2759"/>
<organism evidence="4 5">
    <name type="scientific">Strongylocentrotus purpuratus</name>
    <name type="common">Purple sea urchin</name>
    <dbReference type="NCBI Taxonomy" id="7668"/>
    <lineage>
        <taxon>Eukaryota</taxon>
        <taxon>Metazoa</taxon>
        <taxon>Echinodermata</taxon>
        <taxon>Eleutherozoa</taxon>
        <taxon>Echinozoa</taxon>
        <taxon>Echinoidea</taxon>
        <taxon>Euechinoidea</taxon>
        <taxon>Echinacea</taxon>
        <taxon>Camarodonta</taxon>
        <taxon>Echinidea</taxon>
        <taxon>Strongylocentrotidae</taxon>
        <taxon>Strongylocentrotus</taxon>
    </lineage>
</organism>
<evidence type="ECO:0000256" key="2">
    <source>
        <dbReference type="SAM" id="Phobius"/>
    </source>
</evidence>
<keyword evidence="2" id="KW-0812">Transmembrane</keyword>